<dbReference type="GO" id="GO:0003899">
    <property type="term" value="F:DNA-directed RNA polymerase activity"/>
    <property type="evidence" value="ECO:0007669"/>
    <property type="project" value="TreeGrafter"/>
</dbReference>
<dbReference type="InterPro" id="IPR036603">
    <property type="entry name" value="RBP11-like"/>
</dbReference>
<dbReference type="GO" id="GO:0046983">
    <property type="term" value="F:protein dimerization activity"/>
    <property type="evidence" value="ECO:0007669"/>
    <property type="project" value="InterPro"/>
</dbReference>
<dbReference type="Gene3D" id="2.170.120.12">
    <property type="entry name" value="DNA-directed RNA polymerase, insert domain"/>
    <property type="match status" value="1"/>
</dbReference>
<accession>A0A060DBG1</accession>
<reference evidence="3 4" key="1">
    <citation type="journal article" date="2014" name="BMC Genomics">
        <title>Nucleomorph and plastid genome sequences of the chlorarachniophyte Lotharella oceanica: convergent reductive evolution and frequent recombination in nucleomorph-bearing algae.</title>
        <authorList>
            <person name="Tanifuji G."/>
            <person name="Onodera N.T."/>
            <person name="Brown M.W."/>
            <person name="Curtis B.A."/>
            <person name="Roger A.J."/>
            <person name="Ka-Shu Wong G."/>
            <person name="Melkonian M."/>
            <person name="Archibald J.M."/>
        </authorList>
    </citation>
    <scope>NUCLEOTIDE SEQUENCE [LARGE SCALE GENOMIC DNA]</scope>
    <source>
        <strain evidence="3 4">CCMP622</strain>
    </source>
</reference>
<dbReference type="Gene3D" id="3.30.70.3110">
    <property type="match status" value="1"/>
</dbReference>
<keyword evidence="1 3" id="KW-0240">DNA-directed RNA polymerase</keyword>
<name>A0A060DBG1_9EUKA</name>
<proteinExistence type="predicted"/>
<dbReference type="InterPro" id="IPR036643">
    <property type="entry name" value="RNApol_insert_sf"/>
</dbReference>
<evidence type="ECO:0000313" key="3">
    <source>
        <dbReference type="EMBL" id="AIB09825.1"/>
    </source>
</evidence>
<dbReference type="GO" id="GO:0005665">
    <property type="term" value="C:RNA polymerase II, core complex"/>
    <property type="evidence" value="ECO:0007669"/>
    <property type="project" value="TreeGrafter"/>
</dbReference>
<keyword evidence="2" id="KW-0804">Transcription</keyword>
<gene>
    <name evidence="3" type="primary">rpb3</name>
    <name evidence="3" type="ORF">M951_chr2130</name>
</gene>
<dbReference type="Proteomes" id="UP000243670">
    <property type="component" value="Nucleomorph 2"/>
</dbReference>
<protein>
    <submittedName>
        <fullName evidence="3">DNA-directed RNA polymerase II</fullName>
    </submittedName>
</protein>
<dbReference type="Gene3D" id="3.30.1360.10">
    <property type="entry name" value="RNA polymerase, RBP11-like subunit"/>
    <property type="match status" value="1"/>
</dbReference>
<keyword evidence="3" id="KW-0542">Nucleomorph</keyword>
<evidence type="ECO:0000313" key="4">
    <source>
        <dbReference type="Proteomes" id="UP000243670"/>
    </source>
</evidence>
<dbReference type="AlphaFoldDB" id="A0A060DBG1"/>
<geneLocation type="nucleomorph" evidence="3"/>
<dbReference type="PANTHER" id="PTHR11800:SF2">
    <property type="entry name" value="DNA-DIRECTED RNA POLYMERASE II SUBUNIT RPB3"/>
    <property type="match status" value="1"/>
</dbReference>
<sequence length="300" mass="35458">MKQTVTIKIIDSIITNLNFNCIIKNVNYYFLNTVRNFLIIRIINYSIKTIIFFFNTTVISDEVIAHRIGLIPFTNNCLFEKIYYYKEIGKIFFEINYMCFKEKIHLLSSNSILIDKNFPLLHPCNYFLNNEDKNILEKRGYLITKLKKSQTLYIKMYLGKNEGASHAKWSLCSGNLFLKLPVLKWNFLIMKAVNFFEKSNLNKIIVKYKKKIQFNYTELLLKKINSIDSDGGIINFITLMKNLKFLELNNSRNFLLKFESTGSLIVNYMIINAVEKILKSLDLILNNFKWKTYKKWDSNP</sequence>
<dbReference type="EMBL" id="CP006628">
    <property type="protein sequence ID" value="AIB09825.1"/>
    <property type="molecule type" value="Genomic_DNA"/>
</dbReference>
<evidence type="ECO:0000256" key="1">
    <source>
        <dbReference type="ARBA" id="ARBA00022478"/>
    </source>
</evidence>
<dbReference type="SUPFAM" id="SSF56553">
    <property type="entry name" value="Insert subdomain of RNA polymerase alpha subunit"/>
    <property type="match status" value="1"/>
</dbReference>
<evidence type="ECO:0000256" key="2">
    <source>
        <dbReference type="ARBA" id="ARBA00023163"/>
    </source>
</evidence>
<dbReference type="PANTHER" id="PTHR11800">
    <property type="entry name" value="DNA-DIRECTED RNA POLYMERASE"/>
    <property type="match status" value="1"/>
</dbReference>
<organism evidence="3 4">
    <name type="scientific">Lotharella oceanica</name>
    <dbReference type="NCBI Taxonomy" id="641309"/>
    <lineage>
        <taxon>Eukaryota</taxon>
        <taxon>Sar</taxon>
        <taxon>Rhizaria</taxon>
        <taxon>Cercozoa</taxon>
        <taxon>Chlorarachniophyceae</taxon>
        <taxon>Lotharella</taxon>
    </lineage>
</organism>
<dbReference type="InterPro" id="IPR050518">
    <property type="entry name" value="Rpo3/RPB3_RNA_Pol_subunit"/>
</dbReference>
<dbReference type="GO" id="GO:0006366">
    <property type="term" value="P:transcription by RNA polymerase II"/>
    <property type="evidence" value="ECO:0007669"/>
    <property type="project" value="TreeGrafter"/>
</dbReference>